<proteinExistence type="predicted"/>
<dbReference type="InterPro" id="IPR023772">
    <property type="entry name" value="DNA-bd_HTH_TetR-type_CS"/>
</dbReference>
<dbReference type="Gene3D" id="1.10.357.10">
    <property type="entry name" value="Tetracycline Repressor, domain 2"/>
    <property type="match status" value="1"/>
</dbReference>
<evidence type="ECO:0000256" key="3">
    <source>
        <dbReference type="ARBA" id="ARBA00023163"/>
    </source>
</evidence>
<evidence type="ECO:0000259" key="5">
    <source>
        <dbReference type="PROSITE" id="PS50977"/>
    </source>
</evidence>
<name>A0A7K1UXY9_9NOCA</name>
<keyword evidence="2 4" id="KW-0238">DNA-binding</keyword>
<dbReference type="SUPFAM" id="SSF46689">
    <property type="entry name" value="Homeodomain-like"/>
    <property type="match status" value="1"/>
</dbReference>
<evidence type="ECO:0000313" key="6">
    <source>
        <dbReference type="EMBL" id="MVU79107.1"/>
    </source>
</evidence>
<dbReference type="PROSITE" id="PS50977">
    <property type="entry name" value="HTH_TETR_2"/>
    <property type="match status" value="1"/>
</dbReference>
<evidence type="ECO:0000256" key="2">
    <source>
        <dbReference type="ARBA" id="ARBA00023125"/>
    </source>
</evidence>
<organism evidence="6 7">
    <name type="scientific">Nocardia terrae</name>
    <dbReference type="NCBI Taxonomy" id="2675851"/>
    <lineage>
        <taxon>Bacteria</taxon>
        <taxon>Bacillati</taxon>
        <taxon>Actinomycetota</taxon>
        <taxon>Actinomycetes</taxon>
        <taxon>Mycobacteriales</taxon>
        <taxon>Nocardiaceae</taxon>
        <taxon>Nocardia</taxon>
    </lineage>
</organism>
<dbReference type="GO" id="GO:0000976">
    <property type="term" value="F:transcription cis-regulatory region binding"/>
    <property type="evidence" value="ECO:0007669"/>
    <property type="project" value="TreeGrafter"/>
</dbReference>
<dbReference type="Gene3D" id="1.10.10.60">
    <property type="entry name" value="Homeodomain-like"/>
    <property type="match status" value="1"/>
</dbReference>
<evidence type="ECO:0000256" key="4">
    <source>
        <dbReference type="PROSITE-ProRule" id="PRU00335"/>
    </source>
</evidence>
<comment type="caution">
    <text evidence="6">The sequence shown here is derived from an EMBL/GenBank/DDBJ whole genome shotgun (WGS) entry which is preliminary data.</text>
</comment>
<dbReference type="RefSeq" id="WP_157388689.1">
    <property type="nucleotide sequence ID" value="NZ_WRPP01000003.1"/>
</dbReference>
<dbReference type="Proteomes" id="UP000466794">
    <property type="component" value="Unassembled WGS sequence"/>
</dbReference>
<dbReference type="InterPro" id="IPR036271">
    <property type="entry name" value="Tet_transcr_reg_TetR-rel_C_sf"/>
</dbReference>
<sequence>MSTPRQGPGRPREDRIDHSVLAATRKLLARKGYGALTVDAVAAEAGVSKAAIYRRFGSKAEMAFRAAVHAAELPSPVDTGSLRGDLRALARVIKASMGNPLAVQSGPALIAELAKDPALAERFRESALGVEVDYVRGILEHAVARGELAEPPDPAHVHLLMAGPMFYSLFGFQQAVGDDLCERIAQTVADGLLAAR</sequence>
<dbReference type="Pfam" id="PF00440">
    <property type="entry name" value="TetR_N"/>
    <property type="match status" value="1"/>
</dbReference>
<dbReference type="InterPro" id="IPR011075">
    <property type="entry name" value="TetR_C"/>
</dbReference>
<dbReference type="SUPFAM" id="SSF48498">
    <property type="entry name" value="Tetracyclin repressor-like, C-terminal domain"/>
    <property type="match status" value="1"/>
</dbReference>
<dbReference type="PANTHER" id="PTHR30055">
    <property type="entry name" value="HTH-TYPE TRANSCRIPTIONAL REGULATOR RUTR"/>
    <property type="match status" value="1"/>
</dbReference>
<dbReference type="PROSITE" id="PS01081">
    <property type="entry name" value="HTH_TETR_1"/>
    <property type="match status" value="1"/>
</dbReference>
<gene>
    <name evidence="6" type="ORF">GPX89_17880</name>
</gene>
<keyword evidence="7" id="KW-1185">Reference proteome</keyword>
<evidence type="ECO:0000256" key="1">
    <source>
        <dbReference type="ARBA" id="ARBA00023015"/>
    </source>
</evidence>
<dbReference type="InterPro" id="IPR050109">
    <property type="entry name" value="HTH-type_TetR-like_transc_reg"/>
</dbReference>
<dbReference type="InterPro" id="IPR001647">
    <property type="entry name" value="HTH_TetR"/>
</dbReference>
<feature type="DNA-binding region" description="H-T-H motif" evidence="4">
    <location>
        <begin position="37"/>
        <end position="56"/>
    </location>
</feature>
<feature type="domain" description="HTH tetR-type" evidence="5">
    <location>
        <begin position="14"/>
        <end position="74"/>
    </location>
</feature>
<keyword evidence="3" id="KW-0804">Transcription</keyword>
<dbReference type="AlphaFoldDB" id="A0A7K1UXY9"/>
<dbReference type="PRINTS" id="PR00455">
    <property type="entry name" value="HTHTETR"/>
</dbReference>
<dbReference type="EMBL" id="WRPP01000003">
    <property type="protein sequence ID" value="MVU79107.1"/>
    <property type="molecule type" value="Genomic_DNA"/>
</dbReference>
<keyword evidence="1" id="KW-0805">Transcription regulation</keyword>
<reference evidence="6 7" key="1">
    <citation type="submission" date="2019-12" db="EMBL/GenBank/DDBJ databases">
        <title>Nocardia sp. nov. ET3-3 isolated from soil.</title>
        <authorList>
            <person name="Kanchanasin P."/>
            <person name="Tanasupawat S."/>
            <person name="Yuki M."/>
            <person name="Kudo T."/>
        </authorList>
    </citation>
    <scope>NUCLEOTIDE SEQUENCE [LARGE SCALE GENOMIC DNA]</scope>
    <source>
        <strain evidence="6 7">ET3-3</strain>
    </source>
</reference>
<dbReference type="InterPro" id="IPR009057">
    <property type="entry name" value="Homeodomain-like_sf"/>
</dbReference>
<accession>A0A7K1UXY9</accession>
<dbReference type="PANTHER" id="PTHR30055:SF148">
    <property type="entry name" value="TETR-FAMILY TRANSCRIPTIONAL REGULATOR"/>
    <property type="match status" value="1"/>
</dbReference>
<dbReference type="GO" id="GO:0003700">
    <property type="term" value="F:DNA-binding transcription factor activity"/>
    <property type="evidence" value="ECO:0007669"/>
    <property type="project" value="TreeGrafter"/>
</dbReference>
<protein>
    <submittedName>
        <fullName evidence="6">TetR family transcriptional regulator</fullName>
    </submittedName>
</protein>
<dbReference type="Pfam" id="PF16859">
    <property type="entry name" value="TetR_C_11"/>
    <property type="match status" value="1"/>
</dbReference>
<evidence type="ECO:0000313" key="7">
    <source>
        <dbReference type="Proteomes" id="UP000466794"/>
    </source>
</evidence>